<dbReference type="RefSeq" id="WP_181358271.1">
    <property type="nucleotide sequence ID" value="NZ_PYGD01000001.1"/>
</dbReference>
<comment type="caution">
    <text evidence="2">The sequence shown here is derived from an EMBL/GenBank/DDBJ whole genome shotgun (WGS) entry which is preliminary data.</text>
</comment>
<dbReference type="Gene3D" id="2.60.40.2030">
    <property type="match status" value="1"/>
</dbReference>
<dbReference type="EMBL" id="PYGD01000001">
    <property type="protein sequence ID" value="PSK93915.1"/>
    <property type="molecule type" value="Genomic_DNA"/>
</dbReference>
<dbReference type="NCBIfam" id="TIGR04131">
    <property type="entry name" value="Bac_Flav_CTERM"/>
    <property type="match status" value="1"/>
</dbReference>
<feature type="domain" description="DUF7948" evidence="1">
    <location>
        <begin position="43"/>
        <end position="262"/>
    </location>
</feature>
<dbReference type="PANTHER" id="PTHR35580:SF1">
    <property type="entry name" value="PHYTASE-LIKE DOMAIN-CONTAINING PROTEIN"/>
    <property type="match status" value="1"/>
</dbReference>
<dbReference type="Pfam" id="PF25778">
    <property type="entry name" value="DUF7948"/>
    <property type="match status" value="1"/>
</dbReference>
<dbReference type="InterPro" id="IPR026341">
    <property type="entry name" value="T9SS_type_B"/>
</dbReference>
<keyword evidence="3" id="KW-1185">Reference proteome</keyword>
<dbReference type="InterPro" id="IPR057708">
    <property type="entry name" value="DUF7948"/>
</dbReference>
<dbReference type="Pfam" id="PF13585">
    <property type="entry name" value="CHU_C"/>
    <property type="match status" value="1"/>
</dbReference>
<sequence>MKLTNTLILCPLVLSLHFSTYGHDFKAKPPAAMPSHTKKSIDFVENKGQWNKQARFKADVPGGAMFLTDKGFVYNYASAKDLERIHEMSCGAGKGEKDTKDEIVHHHAYKVNFVGASDKVSYTTEEKRSYYHNYFLGNDATQWAGHVGLYGKITQKNIYDGVDVVVYSKSAQALKYDFVVAPGGNPANIALAFEGVSPRISKDGSLLIKTSVNEVTEKAPYTYQVIDGRTVPVASKYKLDKGILSFDLPNGYNKAYPLIIDPDLVFATYSGSTGNQSFYSFSTTYDAAGCLYAGTQAYGVGWPVSPGAYQVTFGGSQDAGVNKYSSDGTTLIYSTLYGGSDVDLPHAMIVNKDNELIMVGTTTSTNLPVPTTAYDPTHNGGRDIFVAHFNATGSALIGATYIGTSQGDANTFTATGLTTGVTGQNNSSPTEVNFDENGNIWVVSSTPANNFPVTPNAMQATSGGSTDGVLFQLNPTCTNLMYSTYLGGSGNDVIFGVQFNSQGNVVVCGATQSANFPTTSGVLNSAAPGGSIDGFVTMVNATTGAMMRSTYLGTNNTDQAVNLQVDCADNIYVLGRTQGNYPVSPGVYSMANSDLFIDKLSPDLSTSLLSTRVGYAQGGNPQFFPTAFVLDICGNVYVAGLTSSGGSVVPGMPLTPDAFSTIPDNFYFLALESGFTSLLFATYFGLQNWDDHTHVGIHRLDPSGIVYHSICCNGSGWPTAPSNVYCPNKLNSSGQDIVSFKFNFDAVNIDLTEESTQGGLDTNAHCVRGCKSAFVDFIRSGDLSEDLTIKYLISGTAVNGTDYSFIPDSITIPANQTTKILEIKPLLVQYPSGTKEVIIQALSPCGCEDGSNNIVREARILIYDSLFVAINTPLDTICPNTQITITAEIDTTLDFRWLPAALSQGSLTITPTPTHTTVYSIIGTQPGAPATCPPRKIDYEIFVEPVPVINLQPREVIMCASDSADLNAYAGPSGTNYIYNWSPPDYLKNDYEPNNKFAGPVGDYKKIITVTTPVAHCTSKDSMEIHVYPPFSFRYVTADTTILYGDSVQLDCESDAIMWLWSPATYLNDPLLKNPVARPLETITYNLIGYDENGCHDTASVRINVEYASKTAMPNAFSPNGDGLNDEFKIGNVLFEKLVEFKVWNRLGHLVYDGRDPLKGWDGTVNGQPAAMDTYFYHIQVVMPNGKPRVFKGDVILMR</sequence>
<gene>
    <name evidence="2" type="ORF">B0I18_10164</name>
</gene>
<dbReference type="InterPro" id="IPR038081">
    <property type="entry name" value="CalX-like_sf"/>
</dbReference>
<evidence type="ECO:0000313" key="3">
    <source>
        <dbReference type="Proteomes" id="UP000240572"/>
    </source>
</evidence>
<evidence type="ECO:0000259" key="1">
    <source>
        <dbReference type="Pfam" id="PF25778"/>
    </source>
</evidence>
<dbReference type="Proteomes" id="UP000240572">
    <property type="component" value="Unassembled WGS sequence"/>
</dbReference>
<dbReference type="AlphaFoldDB" id="A0A2P8D9M0"/>
<organism evidence="2 3">
    <name type="scientific">Taibaiella chishuiensis</name>
    <dbReference type="NCBI Taxonomy" id="1434707"/>
    <lineage>
        <taxon>Bacteria</taxon>
        <taxon>Pseudomonadati</taxon>
        <taxon>Bacteroidota</taxon>
        <taxon>Chitinophagia</taxon>
        <taxon>Chitinophagales</taxon>
        <taxon>Chitinophagaceae</taxon>
        <taxon>Taibaiella</taxon>
    </lineage>
</organism>
<reference evidence="2 3" key="1">
    <citation type="submission" date="2018-03" db="EMBL/GenBank/DDBJ databases">
        <title>Genomic Encyclopedia of Type Strains, Phase III (KMG-III): the genomes of soil and plant-associated and newly described type strains.</title>
        <authorList>
            <person name="Whitman W."/>
        </authorList>
    </citation>
    <scope>NUCLEOTIDE SEQUENCE [LARGE SCALE GENOMIC DNA]</scope>
    <source>
        <strain evidence="2 3">CGMCC 1.12700</strain>
    </source>
</reference>
<name>A0A2P8D9M0_9BACT</name>
<dbReference type="SUPFAM" id="SSF141072">
    <property type="entry name" value="CalX-like"/>
    <property type="match status" value="1"/>
</dbReference>
<proteinExistence type="predicted"/>
<accession>A0A2P8D9M0</accession>
<evidence type="ECO:0000313" key="2">
    <source>
        <dbReference type="EMBL" id="PSK93915.1"/>
    </source>
</evidence>
<protein>
    <submittedName>
        <fullName evidence="2">Gliding motility-associated-like protein</fullName>
    </submittedName>
</protein>
<dbReference type="PANTHER" id="PTHR35580">
    <property type="entry name" value="CELL SURFACE GLYCOPROTEIN (S-LAYER PROTEIN)-LIKE PROTEIN"/>
    <property type="match status" value="1"/>
</dbReference>
<dbReference type="InterPro" id="IPR052918">
    <property type="entry name" value="Motility_Chemotaxis_Reg"/>
</dbReference>